<dbReference type="EMBL" id="NMQA01000183">
    <property type="protein sequence ID" value="PLZ97275.1"/>
    <property type="molecule type" value="Genomic_DNA"/>
</dbReference>
<gene>
    <name evidence="1" type="ORF">CEN50_15680</name>
</gene>
<dbReference type="InterPro" id="IPR025324">
    <property type="entry name" value="DUF4230"/>
</dbReference>
<evidence type="ECO:0000313" key="1">
    <source>
        <dbReference type="EMBL" id="PLZ97275.1"/>
    </source>
</evidence>
<evidence type="ECO:0000313" key="2">
    <source>
        <dbReference type="Proteomes" id="UP000235025"/>
    </source>
</evidence>
<dbReference type="AlphaFoldDB" id="A0A2N6KE80"/>
<name>A0A2N6KE80_9CYAN</name>
<dbReference type="Pfam" id="PF14014">
    <property type="entry name" value="DUF4230"/>
    <property type="match status" value="1"/>
</dbReference>
<reference evidence="1 2" key="1">
    <citation type="submission" date="2017-07" db="EMBL/GenBank/DDBJ databases">
        <title>Genomes of Fischerella (Mastigocladus) sp. strains.</title>
        <authorList>
            <person name="Miller S.R."/>
        </authorList>
    </citation>
    <scope>NUCLEOTIDE SEQUENCE [LARGE SCALE GENOMIC DNA]</scope>
    <source>
        <strain evidence="1 2">CCMEE 5268</strain>
    </source>
</reference>
<sequence>MFGVPIGNTNLVYEGVGTIRAGIDLKQLKVVKLDNTQHFIHVSLPSPYINEVDLNVNRSSILANYRNWFGDKVDQIYTTKLRRRQA</sequence>
<accession>A0A2N6KE80</accession>
<dbReference type="RefSeq" id="WP_102173802.1">
    <property type="nucleotide sequence ID" value="NZ_NMQA01000183.1"/>
</dbReference>
<dbReference type="Proteomes" id="UP000235025">
    <property type="component" value="Unassembled WGS sequence"/>
</dbReference>
<proteinExistence type="predicted"/>
<protein>
    <submittedName>
        <fullName evidence="1">Uncharacterized protein</fullName>
    </submittedName>
</protein>
<comment type="caution">
    <text evidence="1">The sequence shown here is derived from an EMBL/GenBank/DDBJ whole genome shotgun (WGS) entry which is preliminary data.</text>
</comment>
<organism evidence="1 2">
    <name type="scientific">Fischerella thermalis CCMEE 5268</name>
    <dbReference type="NCBI Taxonomy" id="2019662"/>
    <lineage>
        <taxon>Bacteria</taxon>
        <taxon>Bacillati</taxon>
        <taxon>Cyanobacteriota</taxon>
        <taxon>Cyanophyceae</taxon>
        <taxon>Nostocales</taxon>
        <taxon>Hapalosiphonaceae</taxon>
        <taxon>Fischerella</taxon>
    </lineage>
</organism>